<dbReference type="SUPFAM" id="SSF46626">
    <property type="entry name" value="Cytochrome c"/>
    <property type="match status" value="1"/>
</dbReference>
<dbReference type="InterPro" id="IPR010538">
    <property type="entry name" value="DHOR"/>
</dbReference>
<dbReference type="PANTHER" id="PTHR30600">
    <property type="entry name" value="CYTOCHROME C PEROXIDASE-RELATED"/>
    <property type="match status" value="1"/>
</dbReference>
<dbReference type="Proteomes" id="UP001623290">
    <property type="component" value="Chromosome"/>
</dbReference>
<keyword evidence="3 4" id="KW-0408">Iron</keyword>
<evidence type="ECO:0000256" key="2">
    <source>
        <dbReference type="ARBA" id="ARBA00022723"/>
    </source>
</evidence>
<keyword evidence="1 4" id="KW-0349">Heme</keyword>
<name>A0ABZ1E0F5_9RHOB</name>
<feature type="domain" description="Cytochrome c" evidence="6">
    <location>
        <begin position="339"/>
        <end position="471"/>
    </location>
</feature>
<accession>A0ABZ1E0F5</accession>
<dbReference type="Gene3D" id="1.10.760.10">
    <property type="entry name" value="Cytochrome c-like domain"/>
    <property type="match status" value="1"/>
</dbReference>
<feature type="signal peptide" evidence="5">
    <location>
        <begin position="1"/>
        <end position="22"/>
    </location>
</feature>
<dbReference type="EMBL" id="CP135443">
    <property type="protein sequence ID" value="WRY34213.1"/>
    <property type="molecule type" value="Genomic_DNA"/>
</dbReference>
<keyword evidence="5" id="KW-0732">Signal</keyword>
<keyword evidence="2 4" id="KW-0479">Metal-binding</keyword>
<dbReference type="PROSITE" id="PS51007">
    <property type="entry name" value="CYTC"/>
    <property type="match status" value="1"/>
</dbReference>
<dbReference type="PIRSF" id="PIRSF028099">
    <property type="entry name" value="DUF1111"/>
    <property type="match status" value="1"/>
</dbReference>
<evidence type="ECO:0000256" key="3">
    <source>
        <dbReference type="ARBA" id="ARBA00023004"/>
    </source>
</evidence>
<reference evidence="7 8" key="1">
    <citation type="submission" date="2023-09" db="EMBL/GenBank/DDBJ databases">
        <title>Thioclava shenzhenensis sp. nov., a multidrug resistant bacteria-antagonizing species isolated from coastal seawater.</title>
        <authorList>
            <person name="Long M."/>
        </authorList>
    </citation>
    <scope>NUCLEOTIDE SEQUENCE [LARGE SCALE GENOMIC DNA]</scope>
    <source>
        <strain evidence="7 8">FTW29</strain>
    </source>
</reference>
<gene>
    <name evidence="7" type="ORF">RPE78_02665</name>
</gene>
<evidence type="ECO:0000256" key="5">
    <source>
        <dbReference type="SAM" id="SignalP"/>
    </source>
</evidence>
<evidence type="ECO:0000259" key="6">
    <source>
        <dbReference type="PROSITE" id="PS51007"/>
    </source>
</evidence>
<dbReference type="InterPro" id="IPR036909">
    <property type="entry name" value="Cyt_c-like_dom_sf"/>
</dbReference>
<dbReference type="PANTHER" id="PTHR30600:SF4">
    <property type="entry name" value="CYTOCHROME C DOMAIN-CONTAINING PROTEIN"/>
    <property type="match status" value="1"/>
</dbReference>
<evidence type="ECO:0000256" key="1">
    <source>
        <dbReference type="ARBA" id="ARBA00022617"/>
    </source>
</evidence>
<keyword evidence="8" id="KW-1185">Reference proteome</keyword>
<dbReference type="InterPro" id="IPR009056">
    <property type="entry name" value="Cyt_c-like_dom"/>
</dbReference>
<evidence type="ECO:0000313" key="8">
    <source>
        <dbReference type="Proteomes" id="UP001623290"/>
    </source>
</evidence>
<sequence>MSAFIAPAVLVPVLCLPVAACAGGTEAISVVQPARQFTTAERYEANPGGAGSLATRRFDRPAASLPAAQRMTFTLGEALFEKLWVLAPSSTRASDGLGPLFNARACANCHPGNGRGCPEDGQGISGMVLKLSRRYRAEDGAFGVEGWHGMIPDYDFGWQLQDRAVPSLQPEGRLELEWIEAHGLRYPAPRIDLPPEVLTSLRVAPQIIGLGLLEAIPEADILMHADPEDADGDGISGRAQYAPGPDGAVRLGRFGHKAGMARLVDMTAQAFSQDMGLSSVLFPEGSGDCTLTQTDCLELPDGIDVGLRDNAEVSTEALQAVTDYVTWLGVPKRRDVADPQVLRGKQAFYQAQCHACHVPKFVTATSEDPVTSHQLIWPYSDLLLHDMGEGLADHRPEGVASGYEWRTAPLWGIGLTQENTGHAPRFLHDGRAATLDEAIRWHGGEAGAARDRYLALPAASRADLIRFLETL</sequence>
<organism evidence="7 8">
    <name type="scientific">Thioclava litoralis</name>
    <dbReference type="NCBI Taxonomy" id="3076557"/>
    <lineage>
        <taxon>Bacteria</taxon>
        <taxon>Pseudomonadati</taxon>
        <taxon>Pseudomonadota</taxon>
        <taxon>Alphaproteobacteria</taxon>
        <taxon>Rhodobacterales</taxon>
        <taxon>Paracoccaceae</taxon>
        <taxon>Thioclava</taxon>
    </lineage>
</organism>
<dbReference type="InterPro" id="IPR051395">
    <property type="entry name" value="Cytochrome_c_Peroxidase/MauG"/>
</dbReference>
<protein>
    <submittedName>
        <fullName evidence="7">Di-heme oxidoredictase family protein</fullName>
    </submittedName>
</protein>
<evidence type="ECO:0000256" key="4">
    <source>
        <dbReference type="PROSITE-ProRule" id="PRU00433"/>
    </source>
</evidence>
<proteinExistence type="predicted"/>
<evidence type="ECO:0000313" key="7">
    <source>
        <dbReference type="EMBL" id="WRY34213.1"/>
    </source>
</evidence>
<feature type="chain" id="PRO_5046684759" evidence="5">
    <location>
        <begin position="23"/>
        <end position="471"/>
    </location>
</feature>
<dbReference type="RefSeq" id="WP_406721172.1">
    <property type="nucleotide sequence ID" value="NZ_CP135443.1"/>
</dbReference>
<dbReference type="Pfam" id="PF06537">
    <property type="entry name" value="DHOR"/>
    <property type="match status" value="2"/>
</dbReference>